<organism evidence="3 4">
    <name type="scientific">Nocardioides mesophilus</name>
    <dbReference type="NCBI Taxonomy" id="433659"/>
    <lineage>
        <taxon>Bacteria</taxon>
        <taxon>Bacillati</taxon>
        <taxon>Actinomycetota</taxon>
        <taxon>Actinomycetes</taxon>
        <taxon>Propionibacteriales</taxon>
        <taxon>Nocardioidaceae</taxon>
        <taxon>Nocardioides</taxon>
    </lineage>
</organism>
<dbReference type="RefSeq" id="WP_187577840.1">
    <property type="nucleotide sequence ID" value="NZ_CP060713.1"/>
</dbReference>
<dbReference type="PANTHER" id="PTHR37938">
    <property type="entry name" value="BLL0215 PROTEIN"/>
    <property type="match status" value="1"/>
</dbReference>
<sequence>MPTTVRVRRTTRQGWFARTFDPKIGSHLLRDEGEVIVDDVHHHWVVYLVPGLEALLALLLLYLFLISPVDLAWVPLVAAFVVLVHACWRALNEHMDRFVITNMRVFRVRGVLSQKMATMPLGRILDITVEKPLSGRLVDYGHFVFESAAQEQGLRDIRFVARPYERDLTIQRVVQRAGLRGPRNVN</sequence>
<evidence type="ECO:0000313" key="3">
    <source>
        <dbReference type="EMBL" id="QNN51997.1"/>
    </source>
</evidence>
<evidence type="ECO:0000256" key="1">
    <source>
        <dbReference type="SAM" id="Phobius"/>
    </source>
</evidence>
<evidence type="ECO:0000313" key="4">
    <source>
        <dbReference type="Proteomes" id="UP000515947"/>
    </source>
</evidence>
<keyword evidence="1" id="KW-0812">Transmembrane</keyword>
<keyword evidence="1" id="KW-1133">Transmembrane helix</keyword>
<reference evidence="3 4" key="1">
    <citation type="submission" date="2020-08" db="EMBL/GenBank/DDBJ databases">
        <title>Genome sequence of Nocardioides mesophilus KACC 16243T.</title>
        <authorList>
            <person name="Hyun D.-W."/>
            <person name="Bae J.-W."/>
        </authorList>
    </citation>
    <scope>NUCLEOTIDE SEQUENCE [LARGE SCALE GENOMIC DNA]</scope>
    <source>
        <strain evidence="3 4">KACC 16243</strain>
    </source>
</reference>
<accession>A0A7G9R8S2</accession>
<dbReference type="InterPro" id="IPR005182">
    <property type="entry name" value="YdbS-like_PH"/>
</dbReference>
<keyword evidence="1" id="KW-0472">Membrane</keyword>
<evidence type="ECO:0000259" key="2">
    <source>
        <dbReference type="Pfam" id="PF03703"/>
    </source>
</evidence>
<proteinExistence type="predicted"/>
<dbReference type="EMBL" id="CP060713">
    <property type="protein sequence ID" value="QNN51997.1"/>
    <property type="molecule type" value="Genomic_DNA"/>
</dbReference>
<protein>
    <submittedName>
        <fullName evidence="3">PH domain-containing protein</fullName>
    </submittedName>
</protein>
<keyword evidence="4" id="KW-1185">Reference proteome</keyword>
<feature type="transmembrane region" description="Helical" evidence="1">
    <location>
        <begin position="71"/>
        <end position="91"/>
    </location>
</feature>
<feature type="transmembrane region" description="Helical" evidence="1">
    <location>
        <begin position="44"/>
        <end position="65"/>
    </location>
</feature>
<dbReference type="KEGG" id="nmes:H9L09_15970"/>
<feature type="domain" description="YdbS-like PH" evidence="2">
    <location>
        <begin position="97"/>
        <end position="161"/>
    </location>
</feature>
<gene>
    <name evidence="3" type="ORF">H9L09_15970</name>
</gene>
<dbReference type="Pfam" id="PF03703">
    <property type="entry name" value="bPH_2"/>
    <property type="match status" value="1"/>
</dbReference>
<dbReference type="AlphaFoldDB" id="A0A7G9R8S2"/>
<dbReference type="PANTHER" id="PTHR37938:SF1">
    <property type="entry name" value="BLL0215 PROTEIN"/>
    <property type="match status" value="1"/>
</dbReference>
<dbReference type="Proteomes" id="UP000515947">
    <property type="component" value="Chromosome"/>
</dbReference>
<name>A0A7G9R8S2_9ACTN</name>